<evidence type="ECO:0000256" key="3">
    <source>
        <dbReference type="ARBA" id="ARBA00023163"/>
    </source>
</evidence>
<evidence type="ECO:0000256" key="1">
    <source>
        <dbReference type="ARBA" id="ARBA00023015"/>
    </source>
</evidence>
<dbReference type="InterPro" id="IPR036390">
    <property type="entry name" value="WH_DNA-bd_sf"/>
</dbReference>
<dbReference type="InterPro" id="IPR036388">
    <property type="entry name" value="WH-like_DNA-bd_sf"/>
</dbReference>
<comment type="caution">
    <text evidence="5">The sequence shown here is derived from an EMBL/GenBank/DDBJ whole genome shotgun (WGS) entry which is preliminary data.</text>
</comment>
<dbReference type="CDD" id="cd07377">
    <property type="entry name" value="WHTH_GntR"/>
    <property type="match status" value="1"/>
</dbReference>
<dbReference type="EMBL" id="BMES01000001">
    <property type="protein sequence ID" value="GGH07243.1"/>
    <property type="molecule type" value="Genomic_DNA"/>
</dbReference>
<dbReference type="Proteomes" id="UP000603912">
    <property type="component" value="Unassembled WGS sequence"/>
</dbReference>
<protein>
    <submittedName>
        <fullName evidence="5">GntR family transcriptional regulator</fullName>
    </submittedName>
</protein>
<dbReference type="GO" id="GO:0003677">
    <property type="term" value="F:DNA binding"/>
    <property type="evidence" value="ECO:0007669"/>
    <property type="project" value="UniProtKB-KW"/>
</dbReference>
<dbReference type="InterPro" id="IPR008920">
    <property type="entry name" value="TF_FadR/GntR_C"/>
</dbReference>
<evidence type="ECO:0000259" key="4">
    <source>
        <dbReference type="PROSITE" id="PS50949"/>
    </source>
</evidence>
<dbReference type="InterPro" id="IPR011711">
    <property type="entry name" value="GntR_C"/>
</dbReference>
<keyword evidence="1" id="KW-0805">Transcription regulation</keyword>
<evidence type="ECO:0000313" key="5">
    <source>
        <dbReference type="EMBL" id="GGH07243.1"/>
    </source>
</evidence>
<name>A0A917MG02_9HYPH</name>
<dbReference type="SMART" id="SM00345">
    <property type="entry name" value="HTH_GNTR"/>
    <property type="match status" value="1"/>
</dbReference>
<dbReference type="SUPFAM" id="SSF46785">
    <property type="entry name" value="Winged helix' DNA-binding domain"/>
    <property type="match status" value="1"/>
</dbReference>
<dbReference type="GO" id="GO:0003700">
    <property type="term" value="F:DNA-binding transcription factor activity"/>
    <property type="evidence" value="ECO:0007669"/>
    <property type="project" value="InterPro"/>
</dbReference>
<dbReference type="AlphaFoldDB" id="A0A917MG02"/>
<dbReference type="PANTHER" id="PTHR43537:SF5">
    <property type="entry name" value="UXU OPERON TRANSCRIPTIONAL REGULATOR"/>
    <property type="match status" value="1"/>
</dbReference>
<dbReference type="SMART" id="SM00895">
    <property type="entry name" value="FCD"/>
    <property type="match status" value="1"/>
</dbReference>
<dbReference type="SUPFAM" id="SSF48008">
    <property type="entry name" value="GntR ligand-binding domain-like"/>
    <property type="match status" value="1"/>
</dbReference>
<accession>A0A917MG02</accession>
<dbReference type="Pfam" id="PF00392">
    <property type="entry name" value="GntR"/>
    <property type="match status" value="1"/>
</dbReference>
<dbReference type="PROSITE" id="PS50949">
    <property type="entry name" value="HTH_GNTR"/>
    <property type="match status" value="1"/>
</dbReference>
<reference evidence="5" key="2">
    <citation type="submission" date="2020-09" db="EMBL/GenBank/DDBJ databases">
        <authorList>
            <person name="Sun Q."/>
            <person name="Zhou Y."/>
        </authorList>
    </citation>
    <scope>NUCLEOTIDE SEQUENCE</scope>
    <source>
        <strain evidence="5">CGMCC 1.12214</strain>
    </source>
</reference>
<evidence type="ECO:0000256" key="2">
    <source>
        <dbReference type="ARBA" id="ARBA00023125"/>
    </source>
</evidence>
<sequence length="218" mass="24282">MSGFVRATLADQAYRELRSRILGGQLQGGDRLLPEELAIEMSISPTPIKEALVRLEVDGLVMSPLRKGAVVRRFSRQDVEELYEARLLVEQNAIRTAMARGAFTPELLASLDRTLTEHERYAGRNTLDDVATALTFDSEFHHQMVLAAGNILIADWHLRVLRQTNTVFVFNAGDYQTSASEHRAVLACLVEGSADRACEALRKHLEHSRANTLANVKT</sequence>
<dbReference type="InterPro" id="IPR000524">
    <property type="entry name" value="Tscrpt_reg_HTH_GntR"/>
</dbReference>
<reference evidence="5" key="1">
    <citation type="journal article" date="2014" name="Int. J. Syst. Evol. Microbiol.">
        <title>Complete genome sequence of Corynebacterium casei LMG S-19264T (=DSM 44701T), isolated from a smear-ripened cheese.</title>
        <authorList>
            <consortium name="US DOE Joint Genome Institute (JGI-PGF)"/>
            <person name="Walter F."/>
            <person name="Albersmeier A."/>
            <person name="Kalinowski J."/>
            <person name="Ruckert C."/>
        </authorList>
    </citation>
    <scope>NUCLEOTIDE SEQUENCE</scope>
    <source>
        <strain evidence="5">CGMCC 1.12214</strain>
    </source>
</reference>
<dbReference type="Pfam" id="PF07729">
    <property type="entry name" value="FCD"/>
    <property type="match status" value="1"/>
</dbReference>
<keyword evidence="6" id="KW-1185">Reference proteome</keyword>
<feature type="domain" description="HTH gntR-type" evidence="4">
    <location>
        <begin position="7"/>
        <end position="74"/>
    </location>
</feature>
<dbReference type="Gene3D" id="1.20.120.530">
    <property type="entry name" value="GntR ligand-binding domain-like"/>
    <property type="match status" value="1"/>
</dbReference>
<organism evidence="5 6">
    <name type="scientific">Alsobacter metallidurans</name>
    <dbReference type="NCBI Taxonomy" id="340221"/>
    <lineage>
        <taxon>Bacteria</taxon>
        <taxon>Pseudomonadati</taxon>
        <taxon>Pseudomonadota</taxon>
        <taxon>Alphaproteobacteria</taxon>
        <taxon>Hyphomicrobiales</taxon>
        <taxon>Alsobacteraceae</taxon>
        <taxon>Alsobacter</taxon>
    </lineage>
</organism>
<proteinExistence type="predicted"/>
<dbReference type="Gene3D" id="1.10.10.10">
    <property type="entry name" value="Winged helix-like DNA-binding domain superfamily/Winged helix DNA-binding domain"/>
    <property type="match status" value="1"/>
</dbReference>
<dbReference type="RefSeq" id="WP_188515875.1">
    <property type="nucleotide sequence ID" value="NZ_BMES01000001.1"/>
</dbReference>
<gene>
    <name evidence="5" type="ORF">GCM10007036_02010</name>
</gene>
<keyword evidence="3" id="KW-0804">Transcription</keyword>
<dbReference type="PANTHER" id="PTHR43537">
    <property type="entry name" value="TRANSCRIPTIONAL REGULATOR, GNTR FAMILY"/>
    <property type="match status" value="1"/>
</dbReference>
<keyword evidence="2" id="KW-0238">DNA-binding</keyword>
<evidence type="ECO:0000313" key="6">
    <source>
        <dbReference type="Proteomes" id="UP000603912"/>
    </source>
</evidence>